<evidence type="ECO:0000256" key="1">
    <source>
        <dbReference type="ARBA" id="ARBA00004651"/>
    </source>
</evidence>
<sequence>MSAAKIDTQGLRMLVRKAVIWRSGSQIVSQLIAWASTFLVLRILDPADYGLYAMAAVVLTLLGLLNGYGLANALIQRETVTRKELRQLFGMLLVLNILLAIAQVIAAPLIAQFYEQPEVADLLRVLALVFLTNPFLALGYAILSREMDFKRQAQVNLATAMLGAVVALAGALAGLGVWTLVLAPLSVFVTRAVAMTIVARAFMWPSFDFRGAGAITSFGGAVTLSSIFYFLQTQSDVVIAGRNFDAATVGLYTTALFLAQIFINKVVPPLNEVAFTALSRAQADREAFANGFLISVHGIMLLAIPFCLGLAVTAEPFVRVVLGEKWLGIVPLLQVLGCAMPWMVLQVLFAPATNAAGRPGIAVRNAAIGALVMPLAFIVAVQWGVEGMAWAWLAAYPAIALITAANSLPAIGVAPTRLLAAVLPTALAGIVMALAVYLGDKALADAEPVLRLVALVALGATIYCGWLFLFARERLFEFIALVRNR</sequence>
<evidence type="ECO:0000313" key="8">
    <source>
        <dbReference type="EMBL" id="MDP4576005.1"/>
    </source>
</evidence>
<evidence type="ECO:0000256" key="6">
    <source>
        <dbReference type="ARBA" id="ARBA00023136"/>
    </source>
</evidence>
<evidence type="ECO:0000256" key="2">
    <source>
        <dbReference type="ARBA" id="ARBA00007430"/>
    </source>
</evidence>
<keyword evidence="3" id="KW-1003">Cell membrane</keyword>
<feature type="transmembrane region" description="Helical" evidence="7">
    <location>
        <begin position="155"/>
        <end position="175"/>
    </location>
</feature>
<feature type="transmembrane region" description="Helical" evidence="7">
    <location>
        <begin position="288"/>
        <end position="314"/>
    </location>
</feature>
<feature type="transmembrane region" description="Helical" evidence="7">
    <location>
        <begin position="326"/>
        <end position="349"/>
    </location>
</feature>
<organism evidence="8 9">
    <name type="scientific">Qipengyuania profundimaris</name>
    <dbReference type="NCBI Taxonomy" id="3067652"/>
    <lineage>
        <taxon>Bacteria</taxon>
        <taxon>Pseudomonadati</taxon>
        <taxon>Pseudomonadota</taxon>
        <taxon>Alphaproteobacteria</taxon>
        <taxon>Sphingomonadales</taxon>
        <taxon>Erythrobacteraceae</taxon>
        <taxon>Qipengyuania</taxon>
    </lineage>
</organism>
<protein>
    <submittedName>
        <fullName evidence="8">Lipopolysaccharide biosynthesis protein</fullName>
    </submittedName>
</protein>
<dbReference type="InterPro" id="IPR050833">
    <property type="entry name" value="Poly_Biosynth_Transport"/>
</dbReference>
<evidence type="ECO:0000256" key="3">
    <source>
        <dbReference type="ARBA" id="ARBA00022475"/>
    </source>
</evidence>
<name>A0ABT9HSM5_9SPHN</name>
<keyword evidence="5 7" id="KW-1133">Transmembrane helix</keyword>
<feature type="transmembrane region" description="Helical" evidence="7">
    <location>
        <begin position="389"/>
        <end position="411"/>
    </location>
</feature>
<feature type="transmembrane region" description="Helical" evidence="7">
    <location>
        <begin position="20"/>
        <end position="43"/>
    </location>
</feature>
<feature type="transmembrane region" description="Helical" evidence="7">
    <location>
        <begin position="211"/>
        <end position="231"/>
    </location>
</feature>
<comment type="subcellular location">
    <subcellularLocation>
        <location evidence="1">Cell membrane</location>
        <topology evidence="1">Multi-pass membrane protein</topology>
    </subcellularLocation>
</comment>
<evidence type="ECO:0000256" key="7">
    <source>
        <dbReference type="SAM" id="Phobius"/>
    </source>
</evidence>
<dbReference type="CDD" id="cd13127">
    <property type="entry name" value="MATE_tuaB_like"/>
    <property type="match status" value="1"/>
</dbReference>
<dbReference type="EMBL" id="JAVAIM010000001">
    <property type="protein sequence ID" value="MDP4576005.1"/>
    <property type="molecule type" value="Genomic_DNA"/>
</dbReference>
<evidence type="ECO:0000256" key="4">
    <source>
        <dbReference type="ARBA" id="ARBA00022692"/>
    </source>
</evidence>
<dbReference type="PANTHER" id="PTHR30250">
    <property type="entry name" value="PST FAMILY PREDICTED COLANIC ACID TRANSPORTER"/>
    <property type="match status" value="1"/>
</dbReference>
<keyword evidence="4 7" id="KW-0812">Transmembrane</keyword>
<feature type="transmembrane region" description="Helical" evidence="7">
    <location>
        <begin position="450"/>
        <end position="471"/>
    </location>
</feature>
<keyword evidence="9" id="KW-1185">Reference proteome</keyword>
<dbReference type="Pfam" id="PF13440">
    <property type="entry name" value="Polysacc_synt_3"/>
    <property type="match status" value="1"/>
</dbReference>
<dbReference type="RefSeq" id="WP_305933232.1">
    <property type="nucleotide sequence ID" value="NZ_JAVAIM010000001.1"/>
</dbReference>
<proteinExistence type="inferred from homology"/>
<feature type="transmembrane region" description="Helical" evidence="7">
    <location>
        <begin position="361"/>
        <end position="383"/>
    </location>
</feature>
<feature type="transmembrane region" description="Helical" evidence="7">
    <location>
        <begin position="88"/>
        <end position="110"/>
    </location>
</feature>
<comment type="caution">
    <text evidence="8">The sequence shown here is derived from an EMBL/GenBank/DDBJ whole genome shotgun (WGS) entry which is preliminary data.</text>
</comment>
<evidence type="ECO:0000313" key="9">
    <source>
        <dbReference type="Proteomes" id="UP001240639"/>
    </source>
</evidence>
<comment type="similarity">
    <text evidence="2">Belongs to the polysaccharide synthase family.</text>
</comment>
<feature type="transmembrane region" description="Helical" evidence="7">
    <location>
        <begin position="418"/>
        <end position="438"/>
    </location>
</feature>
<dbReference type="PANTHER" id="PTHR30250:SF10">
    <property type="entry name" value="LIPOPOLYSACCHARIDE BIOSYNTHESIS PROTEIN WZXC"/>
    <property type="match status" value="1"/>
</dbReference>
<gene>
    <name evidence="8" type="ORF">Q9K02_12740</name>
</gene>
<evidence type="ECO:0000256" key="5">
    <source>
        <dbReference type="ARBA" id="ARBA00022989"/>
    </source>
</evidence>
<feature type="transmembrane region" description="Helical" evidence="7">
    <location>
        <begin position="49"/>
        <end position="68"/>
    </location>
</feature>
<feature type="transmembrane region" description="Helical" evidence="7">
    <location>
        <begin position="122"/>
        <end position="143"/>
    </location>
</feature>
<reference evidence="8 9" key="1">
    <citation type="submission" date="2023-08" db="EMBL/GenBank/DDBJ databases">
        <title>genomic of G39.</title>
        <authorList>
            <person name="Wang Y."/>
        </authorList>
    </citation>
    <scope>NUCLEOTIDE SEQUENCE [LARGE SCALE GENOMIC DNA]</scope>
    <source>
        <strain evidence="8 9">G39</strain>
    </source>
</reference>
<feature type="transmembrane region" description="Helical" evidence="7">
    <location>
        <begin position="181"/>
        <end position="199"/>
    </location>
</feature>
<accession>A0ABT9HSM5</accession>
<dbReference type="Proteomes" id="UP001240639">
    <property type="component" value="Unassembled WGS sequence"/>
</dbReference>
<keyword evidence="6 7" id="KW-0472">Membrane</keyword>
<feature type="transmembrane region" description="Helical" evidence="7">
    <location>
        <begin position="246"/>
        <end position="267"/>
    </location>
</feature>